<dbReference type="EMBL" id="BMEM01000004">
    <property type="protein sequence ID" value="GGF57038.1"/>
    <property type="molecule type" value="Genomic_DNA"/>
</dbReference>
<dbReference type="InterPro" id="IPR000073">
    <property type="entry name" value="AB_hydrolase_1"/>
</dbReference>
<feature type="region of interest" description="Disordered" evidence="2">
    <location>
        <begin position="1"/>
        <end position="24"/>
    </location>
</feature>
<dbReference type="Pfam" id="PF00561">
    <property type="entry name" value="Abhydrolase_1"/>
    <property type="match status" value="1"/>
</dbReference>
<keyword evidence="1 4" id="KW-0378">Hydrolase</keyword>
<name>A0A917BUR2_9MICO</name>
<dbReference type="Proteomes" id="UP000605670">
    <property type="component" value="Unassembled WGS sequence"/>
</dbReference>
<keyword evidence="5" id="KW-1185">Reference proteome</keyword>
<evidence type="ECO:0000259" key="3">
    <source>
        <dbReference type="Pfam" id="PF00561"/>
    </source>
</evidence>
<evidence type="ECO:0000256" key="1">
    <source>
        <dbReference type="ARBA" id="ARBA00022801"/>
    </source>
</evidence>
<gene>
    <name evidence="4" type="ORF">GCM10011366_26090</name>
</gene>
<dbReference type="PRINTS" id="PR00412">
    <property type="entry name" value="EPOXHYDRLASE"/>
</dbReference>
<sequence>MTESLPEETSPVDASHWDPPMPDAPGFVHTVVETPGLRTHVASIGGGTPVLALHGFPEHWWQWRGVARTIAAQGYQVICPDLRGAGWTVADDPRFDREIWLRDQLALLDALGIERAHVVSHDYGSVAAMQLTYAHPERVRTHVQLAVPPFFMTPQLGLAPGFRHMPKFVWHRPGTSMAYLFSDAYLAHPLSEAEIAAYLAPMSRPEIDGALRPTMRRLILPEAAGMATGAYRRQRLTVPTLAVFGREDYPWSEKLLRRACRNAERHADHFELAFVDDAKHYITDDQPDAVARLALDWFDRAG</sequence>
<dbReference type="PANTHER" id="PTHR43329">
    <property type="entry name" value="EPOXIDE HYDROLASE"/>
    <property type="match status" value="1"/>
</dbReference>
<dbReference type="GO" id="GO:0016787">
    <property type="term" value="F:hydrolase activity"/>
    <property type="evidence" value="ECO:0007669"/>
    <property type="project" value="UniProtKB-KW"/>
</dbReference>
<organism evidence="4 5">
    <name type="scientific">Ornithinimicrobium tianjinense</name>
    <dbReference type="NCBI Taxonomy" id="1195761"/>
    <lineage>
        <taxon>Bacteria</taxon>
        <taxon>Bacillati</taxon>
        <taxon>Actinomycetota</taxon>
        <taxon>Actinomycetes</taxon>
        <taxon>Micrococcales</taxon>
        <taxon>Ornithinimicrobiaceae</taxon>
        <taxon>Ornithinimicrobium</taxon>
    </lineage>
</organism>
<feature type="domain" description="AB hydrolase-1" evidence="3">
    <location>
        <begin position="49"/>
        <end position="153"/>
    </location>
</feature>
<reference evidence="4" key="2">
    <citation type="submission" date="2020-09" db="EMBL/GenBank/DDBJ databases">
        <authorList>
            <person name="Sun Q."/>
            <person name="Zhou Y."/>
        </authorList>
    </citation>
    <scope>NUCLEOTIDE SEQUENCE</scope>
    <source>
        <strain evidence="4">CGMCC 1.12160</strain>
    </source>
</reference>
<dbReference type="RefSeq" id="WP_188431454.1">
    <property type="nucleotide sequence ID" value="NZ_BAABKH010000014.1"/>
</dbReference>
<dbReference type="AlphaFoldDB" id="A0A917BUR2"/>
<comment type="caution">
    <text evidence="4">The sequence shown here is derived from an EMBL/GenBank/DDBJ whole genome shotgun (WGS) entry which is preliminary data.</text>
</comment>
<proteinExistence type="predicted"/>
<protein>
    <submittedName>
        <fullName evidence="4">Epoxide hydrolase EphF</fullName>
    </submittedName>
</protein>
<dbReference type="InterPro" id="IPR000639">
    <property type="entry name" value="Epox_hydrolase-like"/>
</dbReference>
<evidence type="ECO:0000313" key="4">
    <source>
        <dbReference type="EMBL" id="GGF57038.1"/>
    </source>
</evidence>
<evidence type="ECO:0000256" key="2">
    <source>
        <dbReference type="SAM" id="MobiDB-lite"/>
    </source>
</evidence>
<dbReference type="PRINTS" id="PR00111">
    <property type="entry name" value="ABHYDROLASE"/>
</dbReference>
<reference evidence="4" key="1">
    <citation type="journal article" date="2014" name="Int. J. Syst. Evol. Microbiol.">
        <title>Complete genome sequence of Corynebacterium casei LMG S-19264T (=DSM 44701T), isolated from a smear-ripened cheese.</title>
        <authorList>
            <consortium name="US DOE Joint Genome Institute (JGI-PGF)"/>
            <person name="Walter F."/>
            <person name="Albersmeier A."/>
            <person name="Kalinowski J."/>
            <person name="Ruckert C."/>
        </authorList>
    </citation>
    <scope>NUCLEOTIDE SEQUENCE</scope>
    <source>
        <strain evidence="4">CGMCC 1.12160</strain>
    </source>
</reference>
<accession>A0A917BUR2</accession>
<dbReference type="InterPro" id="IPR029058">
    <property type="entry name" value="AB_hydrolase_fold"/>
</dbReference>
<evidence type="ECO:0000313" key="5">
    <source>
        <dbReference type="Proteomes" id="UP000605670"/>
    </source>
</evidence>
<dbReference type="SUPFAM" id="SSF53474">
    <property type="entry name" value="alpha/beta-Hydrolases"/>
    <property type="match status" value="1"/>
</dbReference>
<dbReference type="Gene3D" id="3.40.50.1820">
    <property type="entry name" value="alpha/beta hydrolase"/>
    <property type="match status" value="1"/>
</dbReference>